<dbReference type="KEGG" id="pmet:G4Y79_00045"/>
<reference evidence="2 3" key="1">
    <citation type="submission" date="2020-02" db="EMBL/GenBank/DDBJ databases">
        <authorList>
            <person name="Zheng R.K."/>
            <person name="Sun C.M."/>
        </authorList>
    </citation>
    <scope>NUCLEOTIDE SEQUENCE [LARGE SCALE GENOMIC DNA]</scope>
    <source>
        <strain evidence="3">rifampicinis</strain>
    </source>
</reference>
<dbReference type="InterPro" id="IPR008258">
    <property type="entry name" value="Transglycosylase_SLT_dom_1"/>
</dbReference>
<organism evidence="2 3">
    <name type="scientific">Phototrophicus methaneseepsis</name>
    <dbReference type="NCBI Taxonomy" id="2710758"/>
    <lineage>
        <taxon>Bacteria</taxon>
        <taxon>Bacillati</taxon>
        <taxon>Chloroflexota</taxon>
        <taxon>Candidatus Thermofontia</taxon>
        <taxon>Phototrophicales</taxon>
        <taxon>Phototrophicaceae</taxon>
        <taxon>Phototrophicus</taxon>
    </lineage>
</organism>
<evidence type="ECO:0000313" key="2">
    <source>
        <dbReference type="EMBL" id="QPC82801.1"/>
    </source>
</evidence>
<dbReference type="InterPro" id="IPR023346">
    <property type="entry name" value="Lysozyme-like_dom_sf"/>
</dbReference>
<gene>
    <name evidence="2" type="ORF">G4Y79_00045</name>
</gene>
<evidence type="ECO:0000259" key="1">
    <source>
        <dbReference type="Pfam" id="PF01464"/>
    </source>
</evidence>
<dbReference type="AlphaFoldDB" id="A0A7S8IEP4"/>
<dbReference type="RefSeq" id="WP_195170870.1">
    <property type="nucleotide sequence ID" value="NZ_CP062983.1"/>
</dbReference>
<accession>A0A7S8IEP4</accession>
<evidence type="ECO:0000313" key="3">
    <source>
        <dbReference type="Proteomes" id="UP000594468"/>
    </source>
</evidence>
<proteinExistence type="predicted"/>
<dbReference type="PANTHER" id="PTHR37423">
    <property type="entry name" value="SOLUBLE LYTIC MUREIN TRANSGLYCOSYLASE-RELATED"/>
    <property type="match status" value="1"/>
</dbReference>
<name>A0A7S8IEP4_9CHLR</name>
<dbReference type="Proteomes" id="UP000594468">
    <property type="component" value="Chromosome"/>
</dbReference>
<protein>
    <submittedName>
        <fullName evidence="2">Transglycosylase SLT domain-containing protein</fullName>
    </submittedName>
</protein>
<keyword evidence="3" id="KW-1185">Reference proteome</keyword>
<dbReference type="SUPFAM" id="SSF53955">
    <property type="entry name" value="Lysozyme-like"/>
    <property type="match status" value="1"/>
</dbReference>
<sequence length="208" mass="23038">MQRLRRLLTRNVPLVILALLLLPTIVPAVLQSLNGWMGQLKPQGDIAGFFAPSVRYWEDDLVTWGKTYNLDPNLLATVMQIESCGHPTIASHAGAQGLFQVMPFHFSATEDMLDPDTNAMRSANFLNECHNWAGDNVGMIMACYNGGPSVTRKDFGNWPAETQRYYLWGAGIYNDAYHQLADSPTLDQWMNAGGSTLCNMAAAELNIN</sequence>
<dbReference type="Gene3D" id="1.10.530.10">
    <property type="match status" value="1"/>
</dbReference>
<feature type="domain" description="Transglycosylase SLT" evidence="1">
    <location>
        <begin position="64"/>
        <end position="160"/>
    </location>
</feature>
<dbReference type="Pfam" id="PF01464">
    <property type="entry name" value="SLT"/>
    <property type="match status" value="1"/>
</dbReference>
<dbReference type="CDD" id="cd00254">
    <property type="entry name" value="LT-like"/>
    <property type="match status" value="1"/>
</dbReference>
<dbReference type="PANTHER" id="PTHR37423:SF2">
    <property type="entry name" value="MEMBRANE-BOUND LYTIC MUREIN TRANSGLYCOSYLASE C"/>
    <property type="match status" value="1"/>
</dbReference>
<dbReference type="EMBL" id="CP062983">
    <property type="protein sequence ID" value="QPC82801.1"/>
    <property type="molecule type" value="Genomic_DNA"/>
</dbReference>